<evidence type="ECO:0000313" key="3">
    <source>
        <dbReference type="EMBL" id="KAK4461753.1"/>
    </source>
</evidence>
<evidence type="ECO:0008006" key="5">
    <source>
        <dbReference type="Google" id="ProtNLM"/>
    </source>
</evidence>
<sequence>MIGLILFMFFFFFKKRGTRTSFRFIICKKEKAGSPPLLRWRQLSRFYRDSSVCRSYTRETNHDKLEQLHYEAAARKTTKDHQKKWERGRKSQIMLRP</sequence>
<accession>A0AAV9HN44</accession>
<keyword evidence="4" id="KW-1185">Reference proteome</keyword>
<evidence type="ECO:0000256" key="1">
    <source>
        <dbReference type="SAM" id="MobiDB-lite"/>
    </source>
</evidence>
<name>A0AAV9HN44_9PEZI</name>
<dbReference type="EMBL" id="MU864984">
    <property type="protein sequence ID" value="KAK4461753.1"/>
    <property type="molecule type" value="Genomic_DNA"/>
</dbReference>
<proteinExistence type="predicted"/>
<gene>
    <name evidence="3" type="ORF">QBC42DRAFT_269329</name>
</gene>
<keyword evidence="2" id="KW-0732">Signal</keyword>
<organism evidence="3 4">
    <name type="scientific">Cladorrhinum samala</name>
    <dbReference type="NCBI Taxonomy" id="585594"/>
    <lineage>
        <taxon>Eukaryota</taxon>
        <taxon>Fungi</taxon>
        <taxon>Dikarya</taxon>
        <taxon>Ascomycota</taxon>
        <taxon>Pezizomycotina</taxon>
        <taxon>Sordariomycetes</taxon>
        <taxon>Sordariomycetidae</taxon>
        <taxon>Sordariales</taxon>
        <taxon>Podosporaceae</taxon>
        <taxon>Cladorrhinum</taxon>
    </lineage>
</organism>
<reference evidence="3" key="1">
    <citation type="journal article" date="2023" name="Mol. Phylogenet. Evol.">
        <title>Genome-scale phylogeny and comparative genomics of the fungal order Sordariales.</title>
        <authorList>
            <person name="Hensen N."/>
            <person name="Bonometti L."/>
            <person name="Westerberg I."/>
            <person name="Brannstrom I.O."/>
            <person name="Guillou S."/>
            <person name="Cros-Aarteil S."/>
            <person name="Calhoun S."/>
            <person name="Haridas S."/>
            <person name="Kuo A."/>
            <person name="Mondo S."/>
            <person name="Pangilinan J."/>
            <person name="Riley R."/>
            <person name="LaButti K."/>
            <person name="Andreopoulos B."/>
            <person name="Lipzen A."/>
            <person name="Chen C."/>
            <person name="Yan M."/>
            <person name="Daum C."/>
            <person name="Ng V."/>
            <person name="Clum A."/>
            <person name="Steindorff A."/>
            <person name="Ohm R.A."/>
            <person name="Martin F."/>
            <person name="Silar P."/>
            <person name="Natvig D.O."/>
            <person name="Lalanne C."/>
            <person name="Gautier V."/>
            <person name="Ament-Velasquez S.L."/>
            <person name="Kruys A."/>
            <person name="Hutchinson M.I."/>
            <person name="Powell A.J."/>
            <person name="Barry K."/>
            <person name="Miller A.N."/>
            <person name="Grigoriev I.V."/>
            <person name="Debuchy R."/>
            <person name="Gladieux P."/>
            <person name="Hiltunen Thoren M."/>
            <person name="Johannesson H."/>
        </authorList>
    </citation>
    <scope>NUCLEOTIDE SEQUENCE</scope>
    <source>
        <strain evidence="3">PSN324</strain>
    </source>
</reference>
<comment type="caution">
    <text evidence="3">The sequence shown here is derived from an EMBL/GenBank/DDBJ whole genome shotgun (WGS) entry which is preliminary data.</text>
</comment>
<evidence type="ECO:0000256" key="2">
    <source>
        <dbReference type="SAM" id="SignalP"/>
    </source>
</evidence>
<dbReference type="Proteomes" id="UP001321749">
    <property type="component" value="Unassembled WGS sequence"/>
</dbReference>
<feature type="region of interest" description="Disordered" evidence="1">
    <location>
        <begin position="74"/>
        <end position="97"/>
    </location>
</feature>
<protein>
    <recommendedName>
        <fullName evidence="5">Secreted protein</fullName>
    </recommendedName>
</protein>
<feature type="compositionally biased region" description="Basic and acidic residues" evidence="1">
    <location>
        <begin position="74"/>
        <end position="89"/>
    </location>
</feature>
<reference evidence="3" key="2">
    <citation type="submission" date="2023-06" db="EMBL/GenBank/DDBJ databases">
        <authorList>
            <consortium name="Lawrence Berkeley National Laboratory"/>
            <person name="Mondo S.J."/>
            <person name="Hensen N."/>
            <person name="Bonometti L."/>
            <person name="Westerberg I."/>
            <person name="Brannstrom I.O."/>
            <person name="Guillou S."/>
            <person name="Cros-Aarteil S."/>
            <person name="Calhoun S."/>
            <person name="Haridas S."/>
            <person name="Kuo A."/>
            <person name="Pangilinan J."/>
            <person name="Riley R."/>
            <person name="Labutti K."/>
            <person name="Andreopoulos B."/>
            <person name="Lipzen A."/>
            <person name="Chen C."/>
            <person name="Yanf M."/>
            <person name="Daum C."/>
            <person name="Ng V."/>
            <person name="Clum A."/>
            <person name="Steindorff A."/>
            <person name="Ohm R."/>
            <person name="Martin F."/>
            <person name="Silar P."/>
            <person name="Natvig D."/>
            <person name="Lalanne C."/>
            <person name="Gautier V."/>
            <person name="Ament-Velasquez S.L."/>
            <person name="Kruys A."/>
            <person name="Hutchinson M.I."/>
            <person name="Powell A.J."/>
            <person name="Barry K."/>
            <person name="Miller A.N."/>
            <person name="Grigoriev I.V."/>
            <person name="Debuchy R."/>
            <person name="Gladieux P."/>
            <person name="Thoren M.H."/>
            <person name="Johannesson H."/>
        </authorList>
    </citation>
    <scope>NUCLEOTIDE SEQUENCE</scope>
    <source>
        <strain evidence="3">PSN324</strain>
    </source>
</reference>
<feature type="signal peptide" evidence="2">
    <location>
        <begin position="1"/>
        <end position="17"/>
    </location>
</feature>
<feature type="chain" id="PRO_5043642411" description="Secreted protein" evidence="2">
    <location>
        <begin position="18"/>
        <end position="97"/>
    </location>
</feature>
<evidence type="ECO:0000313" key="4">
    <source>
        <dbReference type="Proteomes" id="UP001321749"/>
    </source>
</evidence>
<dbReference type="AlphaFoldDB" id="A0AAV9HN44"/>